<accession>A0AA36D0H6</accession>
<feature type="coiled-coil region" evidence="7">
    <location>
        <begin position="60"/>
        <end position="94"/>
    </location>
</feature>
<dbReference type="Gene3D" id="3.40.50.300">
    <property type="entry name" value="P-loop containing nucleotide triphosphate hydrolases"/>
    <property type="match status" value="1"/>
</dbReference>
<evidence type="ECO:0000259" key="10">
    <source>
        <dbReference type="PROSITE" id="PS51195"/>
    </source>
</evidence>
<dbReference type="GO" id="GO:0005829">
    <property type="term" value="C:cytosol"/>
    <property type="evidence" value="ECO:0007669"/>
    <property type="project" value="TreeGrafter"/>
</dbReference>
<feature type="domain" description="DEAD-box RNA helicase Q" evidence="10">
    <location>
        <begin position="418"/>
        <end position="446"/>
    </location>
</feature>
<feature type="region of interest" description="Disordered" evidence="8">
    <location>
        <begin position="350"/>
        <end position="374"/>
    </location>
</feature>
<dbReference type="PANTHER" id="PTHR47959">
    <property type="entry name" value="ATP-DEPENDENT RNA HELICASE RHLE-RELATED"/>
    <property type="match status" value="1"/>
</dbReference>
<evidence type="ECO:0000256" key="8">
    <source>
        <dbReference type="SAM" id="MobiDB-lite"/>
    </source>
</evidence>
<dbReference type="EC" id="3.6.4.13" evidence="1"/>
<dbReference type="InterPro" id="IPR029068">
    <property type="entry name" value="Glyas_Bleomycin-R_OHBP_Dase"/>
</dbReference>
<dbReference type="GO" id="GO:0005524">
    <property type="term" value="F:ATP binding"/>
    <property type="evidence" value="ECO:0007669"/>
    <property type="project" value="UniProtKB-KW"/>
</dbReference>
<dbReference type="InterPro" id="IPR027417">
    <property type="entry name" value="P-loop_NTPase"/>
</dbReference>
<dbReference type="InterPro" id="IPR014001">
    <property type="entry name" value="Helicase_ATP-bd"/>
</dbReference>
<dbReference type="InterPro" id="IPR014014">
    <property type="entry name" value="RNA_helicase_DEAD_Q_motif"/>
</dbReference>
<dbReference type="GO" id="GO:0003676">
    <property type="term" value="F:nucleic acid binding"/>
    <property type="evidence" value="ECO:0007669"/>
    <property type="project" value="InterPro"/>
</dbReference>
<keyword evidence="5" id="KW-0067">ATP-binding</keyword>
<evidence type="ECO:0000256" key="6">
    <source>
        <dbReference type="PROSITE-ProRule" id="PRU00552"/>
    </source>
</evidence>
<dbReference type="GO" id="GO:0016787">
    <property type="term" value="F:hydrolase activity"/>
    <property type="evidence" value="ECO:0007669"/>
    <property type="project" value="UniProtKB-KW"/>
</dbReference>
<dbReference type="SUPFAM" id="SSF52540">
    <property type="entry name" value="P-loop containing nucleoside triphosphate hydrolases"/>
    <property type="match status" value="1"/>
</dbReference>
<evidence type="ECO:0000256" key="3">
    <source>
        <dbReference type="ARBA" id="ARBA00022801"/>
    </source>
</evidence>
<evidence type="ECO:0000313" key="12">
    <source>
        <dbReference type="Proteomes" id="UP001177023"/>
    </source>
</evidence>
<comment type="caution">
    <text evidence="11">The sequence shown here is derived from an EMBL/GenBank/DDBJ whole genome shotgun (WGS) entry which is preliminary data.</text>
</comment>
<organism evidence="11 12">
    <name type="scientific">Mesorhabditis spiculigera</name>
    <dbReference type="NCBI Taxonomy" id="96644"/>
    <lineage>
        <taxon>Eukaryota</taxon>
        <taxon>Metazoa</taxon>
        <taxon>Ecdysozoa</taxon>
        <taxon>Nematoda</taxon>
        <taxon>Chromadorea</taxon>
        <taxon>Rhabditida</taxon>
        <taxon>Rhabditina</taxon>
        <taxon>Rhabditomorpha</taxon>
        <taxon>Rhabditoidea</taxon>
        <taxon>Rhabditidae</taxon>
        <taxon>Mesorhabditinae</taxon>
        <taxon>Mesorhabditis</taxon>
    </lineage>
</organism>
<dbReference type="Proteomes" id="UP001177023">
    <property type="component" value="Unassembled WGS sequence"/>
</dbReference>
<evidence type="ECO:0000256" key="7">
    <source>
        <dbReference type="SAM" id="Coils"/>
    </source>
</evidence>
<dbReference type="PANTHER" id="PTHR47959:SF1">
    <property type="entry name" value="ATP-DEPENDENT RNA HELICASE DBPA"/>
    <property type="match status" value="1"/>
</dbReference>
<dbReference type="InterPro" id="IPR011545">
    <property type="entry name" value="DEAD/DEAH_box_helicase_dom"/>
</dbReference>
<reference evidence="11" key="1">
    <citation type="submission" date="2023-06" db="EMBL/GenBank/DDBJ databases">
        <authorList>
            <person name="Delattre M."/>
        </authorList>
    </citation>
    <scope>NUCLEOTIDE SEQUENCE</scope>
    <source>
        <strain evidence="11">AF72</strain>
    </source>
</reference>
<dbReference type="PROSITE" id="PS51195">
    <property type="entry name" value="Q_MOTIF"/>
    <property type="match status" value="1"/>
</dbReference>
<name>A0AA36D0H6_9BILA</name>
<protein>
    <recommendedName>
        <fullName evidence="1">RNA helicase</fullName>
        <ecNumber evidence="1">3.6.4.13</ecNumber>
    </recommendedName>
</protein>
<evidence type="ECO:0000256" key="4">
    <source>
        <dbReference type="ARBA" id="ARBA00022806"/>
    </source>
</evidence>
<dbReference type="PROSITE" id="PS51192">
    <property type="entry name" value="HELICASE_ATP_BIND_1"/>
    <property type="match status" value="1"/>
</dbReference>
<evidence type="ECO:0000259" key="9">
    <source>
        <dbReference type="PROSITE" id="PS51192"/>
    </source>
</evidence>
<evidence type="ECO:0000256" key="1">
    <source>
        <dbReference type="ARBA" id="ARBA00012552"/>
    </source>
</evidence>
<sequence>MPQPEHGVYTVFVELPNTKLELLSPLGEKSPIQAFLNKNKDGGMHHICIEVKDIEKALKSVNLEKKVETQDKLIEDLQRRIALHVQRNDELVQQRNVYMQRIPALAEEVAKLKKASLTANAALQQMNTLRILPTSIGGWVMPPVIANGAYRPTLTPTTDFADFLLSRKLHTVAQYQVPNQCSLQDCAVGIFYALRSSHQKWKIGTVIRPTSNEAGTKLKICFDFTKNLCIQTDCLNAMVVLFTPIGNYSSSLFVQDSIAQDLYPMVDLYPAAILDSDAEADPLEEEEDSDIEEEEALHVRKKRKVAGAATEFAASFQFDMFGGTNDADRENQDLKKYLKKTPTSTLEEKIAAERKRKSTGEEMKMSLGTENPDQEIEQLGKDARDALKLKDKKGKGKKSKAEMDFFEELKATKDEDRLSFDQMNLSRPILKSIGSAGYTEPTPIQEACIPVGLAGKDICACSATGTGKTAAFALPILERLLYRPSQRSITRVLVLVPTRELAIQVFQVFRKLSVNLPHPPDVCLCAGAILSSKLVNIGMRSR</sequence>
<keyword evidence="3" id="KW-0378">Hydrolase</keyword>
<feature type="non-terminal residue" evidence="11">
    <location>
        <position position="542"/>
    </location>
</feature>
<keyword evidence="4" id="KW-0347">Helicase</keyword>
<evidence type="ECO:0000256" key="5">
    <source>
        <dbReference type="ARBA" id="ARBA00022840"/>
    </source>
</evidence>
<dbReference type="InterPro" id="IPR050079">
    <property type="entry name" value="DEAD_box_RNA_helicase"/>
</dbReference>
<dbReference type="AlphaFoldDB" id="A0AA36D0H6"/>
<dbReference type="GO" id="GO:0003724">
    <property type="term" value="F:RNA helicase activity"/>
    <property type="evidence" value="ECO:0007669"/>
    <property type="project" value="UniProtKB-EC"/>
</dbReference>
<evidence type="ECO:0000256" key="2">
    <source>
        <dbReference type="ARBA" id="ARBA00022741"/>
    </source>
</evidence>
<keyword evidence="12" id="KW-1185">Reference proteome</keyword>
<dbReference type="Pfam" id="PF00270">
    <property type="entry name" value="DEAD"/>
    <property type="match status" value="1"/>
</dbReference>
<dbReference type="Gene3D" id="3.10.180.10">
    <property type="entry name" value="2,3-Dihydroxybiphenyl 1,2-Dioxygenase, domain 1"/>
    <property type="match status" value="1"/>
</dbReference>
<dbReference type="SUPFAM" id="SSF54593">
    <property type="entry name" value="Glyoxalase/Bleomycin resistance protein/Dihydroxybiphenyl dioxygenase"/>
    <property type="match status" value="1"/>
</dbReference>
<gene>
    <name evidence="11" type="ORF">MSPICULIGERA_LOCUS15972</name>
</gene>
<feature type="domain" description="Helicase ATP-binding" evidence="9">
    <location>
        <begin position="449"/>
        <end position="512"/>
    </location>
</feature>
<evidence type="ECO:0000313" key="11">
    <source>
        <dbReference type="EMBL" id="CAJ0577704.1"/>
    </source>
</evidence>
<proteinExistence type="predicted"/>
<feature type="short sequence motif" description="Q motif" evidence="6">
    <location>
        <begin position="418"/>
        <end position="446"/>
    </location>
</feature>
<keyword evidence="2" id="KW-0547">Nucleotide-binding</keyword>
<dbReference type="Pfam" id="PF13669">
    <property type="entry name" value="Glyoxalase_4"/>
    <property type="match status" value="1"/>
</dbReference>
<dbReference type="EMBL" id="CATQJA010002651">
    <property type="protein sequence ID" value="CAJ0577704.1"/>
    <property type="molecule type" value="Genomic_DNA"/>
</dbReference>
<feature type="compositionally biased region" description="Basic and acidic residues" evidence="8">
    <location>
        <begin position="350"/>
        <end position="364"/>
    </location>
</feature>
<keyword evidence="7" id="KW-0175">Coiled coil</keyword>